<proteinExistence type="predicted"/>
<feature type="region of interest" description="Disordered" evidence="1">
    <location>
        <begin position="1"/>
        <end position="55"/>
    </location>
</feature>
<feature type="region of interest" description="Disordered" evidence="1">
    <location>
        <begin position="297"/>
        <end position="316"/>
    </location>
</feature>
<dbReference type="Proteomes" id="UP000001072">
    <property type="component" value="Unassembled WGS sequence"/>
</dbReference>
<evidence type="ECO:0000256" key="1">
    <source>
        <dbReference type="SAM" id="MobiDB-lite"/>
    </source>
</evidence>
<feature type="compositionally biased region" description="Low complexity" evidence="1">
    <location>
        <begin position="15"/>
        <end position="28"/>
    </location>
</feature>
<feature type="region of interest" description="Disordered" evidence="1">
    <location>
        <begin position="160"/>
        <end position="185"/>
    </location>
</feature>
<protein>
    <submittedName>
        <fullName evidence="2">Uncharacterized protein</fullName>
    </submittedName>
</protein>
<gene>
    <name evidence="2" type="ORF">MELLADRAFT_101494</name>
</gene>
<dbReference type="KEGG" id="mlr:MELLADRAFT_101494"/>
<feature type="compositionally biased region" description="Low complexity" evidence="1">
    <location>
        <begin position="168"/>
        <end position="177"/>
    </location>
</feature>
<sequence length="431" mass="48258">MPYNTRHGGGRALRNTQSHPNSQSSPHSSEPDTDNPESSDEEQSADKSSGVENTATIKIKKKKKTPLPTLQNYHELGLEWGQVRADRILGRQPHIKPRVSKITLFEAQALQAQYNLDKTMLCIAEGISRPTLDAALYEGPLAREPNKYTNYQAYSLVSTTTPSDALMPPSTTTSTAPTDEDNTDQITTEEREQYLPLFHRLVNLKAVKRDFKHGRLCRHSGNAQILEKVGIEETKKIVKQLSLIHNKFGFQYHLLVAVWNPNTSMTRALYQDEFTSCEHWAEHARSEPHLLERFANQSTQAPKQTKKAKKTTNSTYQANLRKDLITRLNGLIEAHLPGGRQIKSDTHPQGPNPQVTLQTRNYRSGASLAILRLPDSQVTDEMLSKGCAAGKLPDAQVQIWIDDIVAGRYMIVKSTDPRLTTHLDSQEASGP</sequence>
<organism evidence="3">
    <name type="scientific">Melampsora larici-populina (strain 98AG31 / pathotype 3-4-7)</name>
    <name type="common">Poplar leaf rust fungus</name>
    <dbReference type="NCBI Taxonomy" id="747676"/>
    <lineage>
        <taxon>Eukaryota</taxon>
        <taxon>Fungi</taxon>
        <taxon>Dikarya</taxon>
        <taxon>Basidiomycota</taxon>
        <taxon>Pucciniomycotina</taxon>
        <taxon>Pucciniomycetes</taxon>
        <taxon>Pucciniales</taxon>
        <taxon>Melampsoraceae</taxon>
        <taxon>Melampsora</taxon>
    </lineage>
</organism>
<dbReference type="HOGENOM" id="CLU_026101_1_0_1"/>
<evidence type="ECO:0000313" key="3">
    <source>
        <dbReference type="Proteomes" id="UP000001072"/>
    </source>
</evidence>
<dbReference type="GeneID" id="18921379"/>
<dbReference type="EMBL" id="GL883090">
    <property type="protein sequence ID" value="EGG12915.1"/>
    <property type="molecule type" value="Genomic_DNA"/>
</dbReference>
<keyword evidence="3" id="KW-1185">Reference proteome</keyword>
<dbReference type="RefSeq" id="XP_007403853.1">
    <property type="nucleotide sequence ID" value="XM_007403791.1"/>
</dbReference>
<feature type="compositionally biased region" description="Acidic residues" evidence="1">
    <location>
        <begin position="31"/>
        <end position="43"/>
    </location>
</feature>
<dbReference type="VEuPathDB" id="FungiDB:MELLADRAFT_101494"/>
<dbReference type="InParanoid" id="F4R4Y1"/>
<reference evidence="3" key="1">
    <citation type="journal article" date="2011" name="Proc. Natl. Acad. Sci. U.S.A.">
        <title>Obligate biotrophy features unraveled by the genomic analysis of rust fungi.</title>
        <authorList>
            <person name="Duplessis S."/>
            <person name="Cuomo C.A."/>
            <person name="Lin Y.-C."/>
            <person name="Aerts A."/>
            <person name="Tisserant E."/>
            <person name="Veneault-Fourrey C."/>
            <person name="Joly D.L."/>
            <person name="Hacquard S."/>
            <person name="Amselem J."/>
            <person name="Cantarel B.L."/>
            <person name="Chiu R."/>
            <person name="Coutinho P.M."/>
            <person name="Feau N."/>
            <person name="Field M."/>
            <person name="Frey P."/>
            <person name="Gelhaye E."/>
            <person name="Goldberg J."/>
            <person name="Grabherr M.G."/>
            <person name="Kodira C.D."/>
            <person name="Kohler A."/>
            <person name="Kuees U."/>
            <person name="Lindquist E.A."/>
            <person name="Lucas S.M."/>
            <person name="Mago R."/>
            <person name="Mauceli E."/>
            <person name="Morin E."/>
            <person name="Murat C."/>
            <person name="Pangilinan J.L."/>
            <person name="Park R."/>
            <person name="Pearson M."/>
            <person name="Quesneville H."/>
            <person name="Rouhier N."/>
            <person name="Sakthikumar S."/>
            <person name="Salamov A.A."/>
            <person name="Schmutz J."/>
            <person name="Selles B."/>
            <person name="Shapiro H."/>
            <person name="Tanguay P."/>
            <person name="Tuskan G.A."/>
            <person name="Henrissat B."/>
            <person name="Van de Peer Y."/>
            <person name="Rouze P."/>
            <person name="Ellis J.G."/>
            <person name="Dodds P.N."/>
            <person name="Schein J.E."/>
            <person name="Zhong S."/>
            <person name="Hamelin R.C."/>
            <person name="Grigoriev I.V."/>
            <person name="Szabo L.J."/>
            <person name="Martin F."/>
        </authorList>
    </citation>
    <scope>NUCLEOTIDE SEQUENCE [LARGE SCALE GENOMIC DNA]</scope>
    <source>
        <strain evidence="3">98AG31 / pathotype 3-4-7</strain>
    </source>
</reference>
<accession>F4R4Y1</accession>
<feature type="compositionally biased region" description="Polar residues" evidence="1">
    <location>
        <begin position="46"/>
        <end position="55"/>
    </location>
</feature>
<dbReference type="AlphaFoldDB" id="F4R4Y1"/>
<evidence type="ECO:0000313" key="2">
    <source>
        <dbReference type="EMBL" id="EGG12915.1"/>
    </source>
</evidence>
<name>F4R4Y1_MELLP</name>